<keyword evidence="5" id="KW-0547">Nucleotide-binding</keyword>
<dbReference type="Gene3D" id="3.40.50.300">
    <property type="entry name" value="P-loop containing nucleotide triphosphate hydrolases"/>
    <property type="match status" value="1"/>
</dbReference>
<dbReference type="Gene3D" id="2.40.30.10">
    <property type="entry name" value="Translation factors"/>
    <property type="match status" value="2"/>
</dbReference>
<dbReference type="NCBIfam" id="NF003077">
    <property type="entry name" value="PRK04000.1"/>
    <property type="match status" value="1"/>
</dbReference>
<keyword evidence="8" id="KW-0648">Protein biosynthesis</keyword>
<comment type="catalytic activity">
    <reaction evidence="10">
        <text>GTP + H2O = GDP + phosphate + H(+)</text>
        <dbReference type="Rhea" id="RHEA:19669"/>
        <dbReference type="ChEBI" id="CHEBI:15377"/>
        <dbReference type="ChEBI" id="CHEBI:15378"/>
        <dbReference type="ChEBI" id="CHEBI:37565"/>
        <dbReference type="ChEBI" id="CHEBI:43474"/>
        <dbReference type="ChEBI" id="CHEBI:58189"/>
        <dbReference type="EC" id="3.6.5.3"/>
    </reaction>
</comment>
<dbReference type="PANTHER" id="PTHR42854">
    <property type="entry name" value="EUKARYOTIC TRANSLATION INITIATION FACTOR 2 SUBUNIT 3 FAMILY MEMBER"/>
    <property type="match status" value="1"/>
</dbReference>
<evidence type="ECO:0000256" key="2">
    <source>
        <dbReference type="ARBA" id="ARBA00011986"/>
    </source>
</evidence>
<dbReference type="InterPro" id="IPR044127">
    <property type="entry name" value="eIF2g_dom_2"/>
</dbReference>
<keyword evidence="6" id="KW-0378">Hydrolase</keyword>
<dbReference type="InterPro" id="IPR044128">
    <property type="entry name" value="eIF2g_GTP-bd"/>
</dbReference>
<dbReference type="NCBIfam" id="TIGR03680">
    <property type="entry name" value="eif2g_arch"/>
    <property type="match status" value="1"/>
</dbReference>
<dbReference type="InterPro" id="IPR022424">
    <property type="entry name" value="TIF2_gsu"/>
</dbReference>
<protein>
    <recommendedName>
        <fullName evidence="2">protein-synthesizing GTPase</fullName>
        <ecNumber evidence="2">3.6.5.3</ecNumber>
    </recommendedName>
</protein>
<feature type="domain" description="Tr-type G" evidence="11">
    <location>
        <begin position="14"/>
        <end position="209"/>
    </location>
</feature>
<evidence type="ECO:0000259" key="11">
    <source>
        <dbReference type="PROSITE" id="PS51722"/>
    </source>
</evidence>
<dbReference type="InterPro" id="IPR009001">
    <property type="entry name" value="Transl_elong_EF1A/Init_IF2_C"/>
</dbReference>
<dbReference type="NCBIfam" id="TIGR00231">
    <property type="entry name" value="small_GTP"/>
    <property type="match status" value="1"/>
</dbReference>
<dbReference type="CDD" id="cd03688">
    <property type="entry name" value="eIF2_gamma_II"/>
    <property type="match status" value="1"/>
</dbReference>
<dbReference type="CDD" id="cd01888">
    <property type="entry name" value="eIF2_gamma"/>
    <property type="match status" value="1"/>
</dbReference>
<evidence type="ECO:0000256" key="6">
    <source>
        <dbReference type="ARBA" id="ARBA00022801"/>
    </source>
</evidence>
<name>A0A075ID50_9EURY</name>
<keyword evidence="3" id="KW-0396">Initiation factor</keyword>
<keyword evidence="9" id="KW-0342">GTP-binding</keyword>
<dbReference type="EC" id="3.6.5.3" evidence="2"/>
<evidence type="ECO:0000256" key="8">
    <source>
        <dbReference type="ARBA" id="ARBA00022917"/>
    </source>
</evidence>
<dbReference type="GO" id="GO:0001731">
    <property type="term" value="P:formation of translation preinitiation complex"/>
    <property type="evidence" value="ECO:0007669"/>
    <property type="project" value="TreeGrafter"/>
</dbReference>
<dbReference type="InterPro" id="IPR009000">
    <property type="entry name" value="Transl_B-barrel_sf"/>
</dbReference>
<comment type="similarity">
    <text evidence="1">Belongs to the TRAFAC class translation factor GTPase superfamily. Classic translation factor GTPase family. EIF2G subfamily.</text>
</comment>
<dbReference type="GO" id="GO:0005829">
    <property type="term" value="C:cytosol"/>
    <property type="evidence" value="ECO:0007669"/>
    <property type="project" value="TreeGrafter"/>
</dbReference>
<dbReference type="PROSITE" id="PS51722">
    <property type="entry name" value="G_TR_2"/>
    <property type="match status" value="1"/>
</dbReference>
<dbReference type="GO" id="GO:0000049">
    <property type="term" value="F:tRNA binding"/>
    <property type="evidence" value="ECO:0007669"/>
    <property type="project" value="InterPro"/>
</dbReference>
<proteinExistence type="inferred from homology"/>
<dbReference type="InterPro" id="IPR050543">
    <property type="entry name" value="eIF2G"/>
</dbReference>
<dbReference type="InterPro" id="IPR027417">
    <property type="entry name" value="P-loop_NTPase"/>
</dbReference>
<dbReference type="SUPFAM" id="SSF52540">
    <property type="entry name" value="P-loop containing nucleoside triphosphate hydrolases"/>
    <property type="match status" value="1"/>
</dbReference>
<dbReference type="Pfam" id="PF00009">
    <property type="entry name" value="GTP_EFTU"/>
    <property type="match status" value="1"/>
</dbReference>
<evidence type="ECO:0000256" key="7">
    <source>
        <dbReference type="ARBA" id="ARBA00022842"/>
    </source>
</evidence>
<dbReference type="InterPro" id="IPR015256">
    <property type="entry name" value="eIF2g_C"/>
</dbReference>
<evidence type="ECO:0000256" key="3">
    <source>
        <dbReference type="ARBA" id="ARBA00022540"/>
    </source>
</evidence>
<evidence type="ECO:0000256" key="5">
    <source>
        <dbReference type="ARBA" id="ARBA00022741"/>
    </source>
</evidence>
<evidence type="ECO:0000256" key="4">
    <source>
        <dbReference type="ARBA" id="ARBA00022723"/>
    </source>
</evidence>
<evidence type="ECO:0000256" key="1">
    <source>
        <dbReference type="ARBA" id="ARBA00005388"/>
    </source>
</evidence>
<accession>A0A075ID50</accession>
<evidence type="ECO:0000313" key="12">
    <source>
        <dbReference type="EMBL" id="AIF24807.1"/>
    </source>
</evidence>
<dbReference type="GO" id="GO:0046872">
    <property type="term" value="F:metal ion binding"/>
    <property type="evidence" value="ECO:0007669"/>
    <property type="project" value="UniProtKB-KW"/>
</dbReference>
<evidence type="ECO:0000256" key="9">
    <source>
        <dbReference type="ARBA" id="ARBA00023134"/>
    </source>
</evidence>
<keyword evidence="7" id="KW-0460">Magnesium</keyword>
<dbReference type="GO" id="GO:0003924">
    <property type="term" value="F:GTPase activity"/>
    <property type="evidence" value="ECO:0007669"/>
    <property type="project" value="InterPro"/>
</dbReference>
<dbReference type="Pfam" id="PF09173">
    <property type="entry name" value="eIF2_C"/>
    <property type="match status" value="1"/>
</dbReference>
<organism evidence="12">
    <name type="scientific">uncultured marine group II/III euryarchaeote SAT1000_40_C12</name>
    <dbReference type="NCBI Taxonomy" id="1456580"/>
    <lineage>
        <taxon>Archaea</taxon>
        <taxon>Methanobacteriati</taxon>
        <taxon>Methanobacteriota</taxon>
        <taxon>environmental samples</taxon>
    </lineage>
</organism>
<keyword evidence="4" id="KW-0479">Metal-binding</keyword>
<dbReference type="InterPro" id="IPR000795">
    <property type="entry name" value="T_Tr_GTP-bd_dom"/>
</dbReference>
<reference evidence="12" key="1">
    <citation type="journal article" date="2014" name="Genome Biol. Evol.">
        <title>Pangenome evidence for extensive interdomain horizontal transfer affecting lineage core and shell genes in uncultured planktonic thaumarchaeota and euryarchaeota.</title>
        <authorList>
            <person name="Deschamps P."/>
            <person name="Zivanovic Y."/>
            <person name="Moreira D."/>
            <person name="Rodriguez-Valera F."/>
            <person name="Lopez-Garcia P."/>
        </authorList>
    </citation>
    <scope>NUCLEOTIDE SEQUENCE</scope>
</reference>
<sequence>MAGGIKLVQSLPSQPVVNIGMVGHVDHGKTTLTQALSGVWTDTHSEEMKRGISIKLGYADTAFYRTSDGRYYARGKHPDGNEDSDGELLRVVSFVDAPGHETLMAVMISGASIMDGAMLLISATEKCPQPQTREHLAALQIAGIENIVVVQNKIDIVSRERAVESHEEIRDFLKGTIAESAPIIPVSAHHDVNLDVLIQAIEDVIPTPDRPSGESGLMYVARSFDTNRPGSRPEKLQGGIIGGSIVEGSFSVGDSILIAPGRRVQTGGKTTWEPIRTTIQSVKGGGLDLQSVHAGGLCGIATPMDPVSTKADELSGQVMAREGELPPIWEALDLDLDLLENMASAGEGDAKSVRPLQPNEMLMVNSATATSVGTVSSIKGRSATLQLRLPICAKSGSRITLSRRIGSRWRLIGHGSIAG</sequence>
<dbReference type="PANTHER" id="PTHR42854:SF3">
    <property type="entry name" value="EUKARYOTIC TRANSLATION INITIATION FACTOR 2 SUBUNIT 3-RELATED"/>
    <property type="match status" value="1"/>
</dbReference>
<dbReference type="GO" id="GO:0005525">
    <property type="term" value="F:GTP binding"/>
    <property type="evidence" value="ECO:0007669"/>
    <property type="project" value="UniProtKB-KW"/>
</dbReference>
<evidence type="ECO:0000256" key="10">
    <source>
        <dbReference type="ARBA" id="ARBA00048107"/>
    </source>
</evidence>
<dbReference type="SUPFAM" id="SSF50447">
    <property type="entry name" value="Translation proteins"/>
    <property type="match status" value="1"/>
</dbReference>
<dbReference type="AlphaFoldDB" id="A0A075ID50"/>
<dbReference type="EMBL" id="KF901273">
    <property type="protein sequence ID" value="AIF24807.1"/>
    <property type="molecule type" value="Genomic_DNA"/>
</dbReference>
<dbReference type="InterPro" id="IPR005225">
    <property type="entry name" value="Small_GTP-bd"/>
</dbReference>
<dbReference type="SUPFAM" id="SSF50465">
    <property type="entry name" value="EF-Tu/eEF-1alpha/eIF2-gamma C-terminal domain"/>
    <property type="match status" value="1"/>
</dbReference>
<dbReference type="PRINTS" id="PR00315">
    <property type="entry name" value="ELONGATNFCT"/>
</dbReference>
<dbReference type="GO" id="GO:0003743">
    <property type="term" value="F:translation initiation factor activity"/>
    <property type="evidence" value="ECO:0007669"/>
    <property type="project" value="UniProtKB-KW"/>
</dbReference>